<keyword evidence="4" id="KW-0175">Coiled coil</keyword>
<dbReference type="GO" id="GO:0016887">
    <property type="term" value="F:ATP hydrolysis activity"/>
    <property type="evidence" value="ECO:0007669"/>
    <property type="project" value="InterPro"/>
</dbReference>
<gene>
    <name evidence="7" type="ordered locus">Rru_A2170</name>
</gene>
<dbReference type="GO" id="GO:0005524">
    <property type="term" value="F:ATP binding"/>
    <property type="evidence" value="ECO:0007669"/>
    <property type="project" value="UniProtKB-KW"/>
</dbReference>
<dbReference type="Gene3D" id="1.10.287.380">
    <property type="entry name" value="Valyl-tRNA synthetase, C-terminal domain"/>
    <property type="match status" value="1"/>
</dbReference>
<dbReference type="EC" id="3.6.3.29" evidence="7"/>
<reference evidence="7 8" key="1">
    <citation type="journal article" date="2011" name="Stand. Genomic Sci.">
        <title>Complete genome sequence of Rhodospirillum rubrum type strain (S1).</title>
        <authorList>
            <person name="Munk A.C."/>
            <person name="Copeland A."/>
            <person name="Lucas S."/>
            <person name="Lapidus A."/>
            <person name="Del Rio T.G."/>
            <person name="Barry K."/>
            <person name="Detter J.C."/>
            <person name="Hammon N."/>
            <person name="Israni S."/>
            <person name="Pitluck S."/>
            <person name="Brettin T."/>
            <person name="Bruce D."/>
            <person name="Han C."/>
            <person name="Tapia R."/>
            <person name="Gilna P."/>
            <person name="Schmutz J."/>
            <person name="Larimer F."/>
            <person name="Land M."/>
            <person name="Kyrpides N.C."/>
            <person name="Mavromatis K."/>
            <person name="Richardson P."/>
            <person name="Rohde M."/>
            <person name="Goker M."/>
            <person name="Klenk H.P."/>
            <person name="Zhang Y."/>
            <person name="Roberts G.P."/>
            <person name="Reslewic S."/>
            <person name="Schwartz D.C."/>
        </authorList>
    </citation>
    <scope>NUCLEOTIDE SEQUENCE [LARGE SCALE GENOMIC DNA]</scope>
    <source>
        <strain evidence="8">ATCC 11170 / ATH 1.1.1 / DSM 467 / LMG 4362 / NCIMB 8255 / S1</strain>
    </source>
</reference>
<keyword evidence="8" id="KW-1185">Reference proteome</keyword>
<feature type="domain" description="ABC transporter" evidence="6">
    <location>
        <begin position="2"/>
        <end position="243"/>
    </location>
</feature>
<feature type="compositionally biased region" description="Low complexity" evidence="5">
    <location>
        <begin position="529"/>
        <end position="548"/>
    </location>
</feature>
<dbReference type="KEGG" id="rru:Rru_A2170"/>
<feature type="coiled-coil region" evidence="4">
    <location>
        <begin position="563"/>
        <end position="590"/>
    </location>
</feature>
<dbReference type="STRING" id="269796.Rru_A2170"/>
<accession>Q2RSC5</accession>
<protein>
    <submittedName>
        <fullName evidence="7">ABC transporter component</fullName>
        <ecNumber evidence="7">3.6.3.29</ecNumber>
    </submittedName>
</protein>
<dbReference type="PROSITE" id="PS50893">
    <property type="entry name" value="ABC_TRANSPORTER_2"/>
    <property type="match status" value="2"/>
</dbReference>
<dbReference type="SMART" id="SM00382">
    <property type="entry name" value="AAA"/>
    <property type="match status" value="2"/>
</dbReference>
<dbReference type="InterPro" id="IPR003439">
    <property type="entry name" value="ABC_transporter-like_ATP-bd"/>
</dbReference>
<name>Q2RSC5_RHORT</name>
<dbReference type="PROSITE" id="PS00211">
    <property type="entry name" value="ABC_TRANSPORTER_1"/>
    <property type="match status" value="1"/>
</dbReference>
<dbReference type="Gene3D" id="3.40.50.300">
    <property type="entry name" value="P-loop containing nucleotide triphosphate hydrolases"/>
    <property type="match status" value="2"/>
</dbReference>
<dbReference type="EMBL" id="CP000230">
    <property type="protein sequence ID" value="ABC22970.1"/>
    <property type="molecule type" value="Genomic_DNA"/>
</dbReference>
<evidence type="ECO:0000313" key="7">
    <source>
        <dbReference type="EMBL" id="ABC22970.1"/>
    </source>
</evidence>
<evidence type="ECO:0000259" key="6">
    <source>
        <dbReference type="PROSITE" id="PS50893"/>
    </source>
</evidence>
<dbReference type="Pfam" id="PF16326">
    <property type="entry name" value="ABC_tran_CTD"/>
    <property type="match status" value="1"/>
</dbReference>
<evidence type="ECO:0000256" key="2">
    <source>
        <dbReference type="ARBA" id="ARBA00022741"/>
    </source>
</evidence>
<dbReference type="PANTHER" id="PTHR19211">
    <property type="entry name" value="ATP-BINDING TRANSPORT PROTEIN-RELATED"/>
    <property type="match status" value="1"/>
</dbReference>
<dbReference type="eggNOG" id="COG0488">
    <property type="taxonomic scope" value="Bacteria"/>
</dbReference>
<feature type="domain" description="ABC transporter" evidence="6">
    <location>
        <begin position="310"/>
        <end position="524"/>
    </location>
</feature>
<dbReference type="CDD" id="cd03221">
    <property type="entry name" value="ABCF_EF-3"/>
    <property type="match status" value="2"/>
</dbReference>
<evidence type="ECO:0000256" key="3">
    <source>
        <dbReference type="ARBA" id="ARBA00022840"/>
    </source>
</evidence>
<evidence type="ECO:0000313" key="8">
    <source>
        <dbReference type="Proteomes" id="UP000001929"/>
    </source>
</evidence>
<evidence type="ECO:0000256" key="1">
    <source>
        <dbReference type="ARBA" id="ARBA00022737"/>
    </source>
</evidence>
<dbReference type="RefSeq" id="WP_011390019.1">
    <property type="nucleotide sequence ID" value="NC_007643.1"/>
</dbReference>
<dbReference type="HOGENOM" id="CLU_000604_36_0_5"/>
<evidence type="ECO:0000256" key="4">
    <source>
        <dbReference type="SAM" id="Coils"/>
    </source>
</evidence>
<dbReference type="EnsemblBacteria" id="ABC22970">
    <property type="protein sequence ID" value="ABC22970"/>
    <property type="gene ID" value="Rru_A2170"/>
</dbReference>
<keyword evidence="3" id="KW-0067">ATP-binding</keyword>
<proteinExistence type="predicted"/>
<dbReference type="InterPro" id="IPR027417">
    <property type="entry name" value="P-loop_NTPase"/>
</dbReference>
<dbReference type="InterPro" id="IPR050611">
    <property type="entry name" value="ABCF"/>
</dbReference>
<dbReference type="Proteomes" id="UP000001929">
    <property type="component" value="Chromosome"/>
</dbReference>
<dbReference type="PATRIC" id="fig|269796.9.peg.2264"/>
<dbReference type="FunFam" id="3.40.50.300:FF:000011">
    <property type="entry name" value="Putative ABC transporter ATP-binding component"/>
    <property type="match status" value="1"/>
</dbReference>
<keyword evidence="7" id="KW-0378">Hydrolase</keyword>
<dbReference type="PhylomeDB" id="Q2RSC5"/>
<dbReference type="InterPro" id="IPR032524">
    <property type="entry name" value="ABC_tran_C"/>
</dbReference>
<feature type="region of interest" description="Disordered" evidence="5">
    <location>
        <begin position="525"/>
        <end position="551"/>
    </location>
</feature>
<dbReference type="SUPFAM" id="SSF52540">
    <property type="entry name" value="P-loop containing nucleoside triphosphate hydrolases"/>
    <property type="match status" value="2"/>
</dbReference>
<dbReference type="InterPro" id="IPR003593">
    <property type="entry name" value="AAA+_ATPase"/>
</dbReference>
<keyword evidence="1" id="KW-0677">Repeat</keyword>
<keyword evidence="2" id="KW-0547">Nucleotide-binding</keyword>
<evidence type="ECO:0000256" key="5">
    <source>
        <dbReference type="SAM" id="MobiDB-lite"/>
    </source>
</evidence>
<dbReference type="InterPro" id="IPR017871">
    <property type="entry name" value="ABC_transporter-like_CS"/>
</dbReference>
<dbReference type="Pfam" id="PF00005">
    <property type="entry name" value="ABC_tran"/>
    <property type="match status" value="2"/>
</dbReference>
<dbReference type="InterPro" id="IPR032781">
    <property type="entry name" value="ABC_tran_Xtn"/>
</dbReference>
<dbReference type="Pfam" id="PF12848">
    <property type="entry name" value="ABC_tran_Xtn"/>
    <property type="match status" value="1"/>
</dbReference>
<dbReference type="PANTHER" id="PTHR19211:SF14">
    <property type="entry name" value="ATP-BINDING CASSETTE SUB-FAMILY F MEMBER 1"/>
    <property type="match status" value="1"/>
</dbReference>
<dbReference type="InterPro" id="IPR037118">
    <property type="entry name" value="Val-tRNA_synth_C_sf"/>
</dbReference>
<sequence length="645" mass="70139">MLHIKSLTYRIGGRTLLDEATAHIPEGQRIGLIGRNGTGKTTLFRLILGELSGDGGSIAVRPRARVGQVAQEAPDGDTTLLDCVLAADAERASLLAALEGDTDPHHLGEIHDRLNAIGAHSAPARAGAILSGLGFSAEAQARAVGEFSGGWRMRVALAAALFSRPDLLLLDEPTNHLDLEATLWLEGFLANYPGTLLIISHDRDLLNRAVGRIIHLDNGKLVAYAGNFDRFERTRRERMEHQSKAFVRQTEERKRIQAFVDRFRAKATKARQAQSRLKMLERMQPVEAVVEDSTIPFDFPDPDQLPPPIVAFDDVAAGYDGVAVLRGVTLRLDMEDRVALLGANGNGKSTLAKVLAGRLAPLSGEIRMPSKLRIGYFAQHQTDELRMGESPLLHGRRLMGELSDQKIRGHLGRFGFGEDRVHTPVANLSGGEKARLLIALTCREAPHLLILDEPTNHLDIDSRESLMQALNVFQGAVLLISHDPRLVEMVADRLWLVDGGKVTSFEGDMDDYRKLLLERARDARREASSDSANAGEAAAEGAATSASARQDRRRAAAEARVRLAPLRRVAEKAEAQVDKLTTEKAKIQAALADPALYRGPKEKVALLQQDLGRVDRALAGAEDAWLSAQEALDSATAAEPALAEG</sequence>
<dbReference type="AlphaFoldDB" id="Q2RSC5"/>
<organism evidence="7 8">
    <name type="scientific">Rhodospirillum rubrum (strain ATCC 11170 / ATH 1.1.1 / DSM 467 / LMG 4362 / NCIMB 8255 / S1)</name>
    <dbReference type="NCBI Taxonomy" id="269796"/>
    <lineage>
        <taxon>Bacteria</taxon>
        <taxon>Pseudomonadati</taxon>
        <taxon>Pseudomonadota</taxon>
        <taxon>Alphaproteobacteria</taxon>
        <taxon>Rhodospirillales</taxon>
        <taxon>Rhodospirillaceae</taxon>
        <taxon>Rhodospirillum</taxon>
    </lineage>
</organism>
<dbReference type="GO" id="GO:0003677">
    <property type="term" value="F:DNA binding"/>
    <property type="evidence" value="ECO:0007669"/>
    <property type="project" value="InterPro"/>
</dbReference>